<name>A0A1I2T9M5_9GAMM</name>
<dbReference type="PANTHER" id="PTHR45436">
    <property type="entry name" value="SENSOR HISTIDINE KINASE YKOH"/>
    <property type="match status" value="1"/>
</dbReference>
<evidence type="ECO:0000256" key="10">
    <source>
        <dbReference type="SAM" id="Phobius"/>
    </source>
</evidence>
<dbReference type="SUPFAM" id="SSF55874">
    <property type="entry name" value="ATPase domain of HSP90 chaperone/DNA topoisomerase II/histidine kinase"/>
    <property type="match status" value="1"/>
</dbReference>
<dbReference type="PRINTS" id="PR00344">
    <property type="entry name" value="BCTRLSENSOR"/>
</dbReference>
<evidence type="ECO:0000256" key="6">
    <source>
        <dbReference type="ARBA" id="ARBA00022692"/>
    </source>
</evidence>
<organism evidence="12 13">
    <name type="scientific">Neptunomonas qingdaonensis</name>
    <dbReference type="NCBI Taxonomy" id="1045558"/>
    <lineage>
        <taxon>Bacteria</taxon>
        <taxon>Pseudomonadati</taxon>
        <taxon>Pseudomonadota</taxon>
        <taxon>Gammaproteobacteria</taxon>
        <taxon>Oceanospirillales</taxon>
        <taxon>Oceanospirillaceae</taxon>
        <taxon>Neptunomonas</taxon>
    </lineage>
</organism>
<evidence type="ECO:0000259" key="11">
    <source>
        <dbReference type="PROSITE" id="PS50109"/>
    </source>
</evidence>
<evidence type="ECO:0000256" key="7">
    <source>
        <dbReference type="ARBA" id="ARBA00022777"/>
    </source>
</evidence>
<keyword evidence="5" id="KW-0808">Transferase</keyword>
<comment type="catalytic activity">
    <reaction evidence="1">
        <text>ATP + protein L-histidine = ADP + protein N-phospho-L-histidine.</text>
        <dbReference type="EC" id="2.7.13.3"/>
    </reaction>
</comment>
<protein>
    <recommendedName>
        <fullName evidence="3">histidine kinase</fullName>
        <ecNumber evidence="3">2.7.13.3</ecNumber>
    </recommendedName>
</protein>
<dbReference type="GO" id="GO:0005886">
    <property type="term" value="C:plasma membrane"/>
    <property type="evidence" value="ECO:0007669"/>
    <property type="project" value="TreeGrafter"/>
</dbReference>
<keyword evidence="6 10" id="KW-0812">Transmembrane</keyword>
<evidence type="ECO:0000313" key="12">
    <source>
        <dbReference type="EMBL" id="SFG61723.1"/>
    </source>
</evidence>
<dbReference type="InterPro" id="IPR004358">
    <property type="entry name" value="Sig_transdc_His_kin-like_C"/>
</dbReference>
<dbReference type="AlphaFoldDB" id="A0A1I2T9M5"/>
<dbReference type="Gene3D" id="3.30.565.10">
    <property type="entry name" value="Histidine kinase-like ATPase, C-terminal domain"/>
    <property type="match status" value="1"/>
</dbReference>
<dbReference type="Pfam" id="PF02518">
    <property type="entry name" value="HATPase_c"/>
    <property type="match status" value="1"/>
</dbReference>
<dbReference type="Proteomes" id="UP000198623">
    <property type="component" value="Unassembled WGS sequence"/>
</dbReference>
<keyword evidence="4" id="KW-0597">Phosphoprotein</keyword>
<dbReference type="RefSeq" id="WP_090728689.1">
    <property type="nucleotide sequence ID" value="NZ_FOOU01000009.1"/>
</dbReference>
<dbReference type="PANTHER" id="PTHR45436:SF5">
    <property type="entry name" value="SENSOR HISTIDINE KINASE TRCS"/>
    <property type="match status" value="1"/>
</dbReference>
<sequence length="437" mass="49305">MSIRAQLSRSLFFALCFTMGALLLVIHWGVGQLTHGYIQSRLQHDAESIISALDKDPQDGQWKLNSDRLGRVYERAFSGHYFVIKGENLNIRSRSLWDYPLEVVSLHKGVTTSELMPGANDEHWLVWSQGFSKKSSTFTITIAEDIAPVEALTWHYSLWAVGVVLSGTVLLLLLQQWVIKKNFRYLDAVRTKIQSLRYSEEKTDLSKVPEELMPLAEDIEQLLVQLQKRVSRSRNSLGNLAHELKRPLQRVQQLLEEASNPHSEEIQRLLGDIQWLIQRELKRARIVGVSSPGRQMHLADDIPPLMDVLTKLFPDLVITSEYPAELVLYQDRDDMLELFGNLLDNACKFAVRNVALQIRQEDKNIVISVTDDGRGLPAESIARLMQRGERLDESTQGAGLGLSICQDIVENYQGSLLITNGKSGGLRATVVFPSGPI</sequence>
<comment type="subcellular location">
    <subcellularLocation>
        <location evidence="2">Membrane</location>
    </subcellularLocation>
</comment>
<dbReference type="EMBL" id="FOOU01000009">
    <property type="protein sequence ID" value="SFG61723.1"/>
    <property type="molecule type" value="Genomic_DNA"/>
</dbReference>
<dbReference type="SUPFAM" id="SSF47384">
    <property type="entry name" value="Homodimeric domain of signal transducing histidine kinase"/>
    <property type="match status" value="1"/>
</dbReference>
<dbReference type="Gene3D" id="1.10.287.130">
    <property type="match status" value="1"/>
</dbReference>
<evidence type="ECO:0000256" key="1">
    <source>
        <dbReference type="ARBA" id="ARBA00000085"/>
    </source>
</evidence>
<proteinExistence type="predicted"/>
<evidence type="ECO:0000313" key="13">
    <source>
        <dbReference type="Proteomes" id="UP000198623"/>
    </source>
</evidence>
<keyword evidence="8 10" id="KW-1133">Transmembrane helix</keyword>
<keyword evidence="13" id="KW-1185">Reference proteome</keyword>
<dbReference type="InterPro" id="IPR036890">
    <property type="entry name" value="HATPase_C_sf"/>
</dbReference>
<reference evidence="13" key="1">
    <citation type="submission" date="2016-10" db="EMBL/GenBank/DDBJ databases">
        <authorList>
            <person name="Varghese N."/>
            <person name="Submissions S."/>
        </authorList>
    </citation>
    <scope>NUCLEOTIDE SEQUENCE [LARGE SCALE GENOMIC DNA]</scope>
    <source>
        <strain evidence="13">CGMCC 1.10971</strain>
    </source>
</reference>
<dbReference type="GO" id="GO:0000155">
    <property type="term" value="F:phosphorelay sensor kinase activity"/>
    <property type="evidence" value="ECO:0007669"/>
    <property type="project" value="InterPro"/>
</dbReference>
<evidence type="ECO:0000256" key="5">
    <source>
        <dbReference type="ARBA" id="ARBA00022679"/>
    </source>
</evidence>
<dbReference type="SMART" id="SM00387">
    <property type="entry name" value="HATPase_c"/>
    <property type="match status" value="1"/>
</dbReference>
<dbReference type="InterPro" id="IPR005467">
    <property type="entry name" value="His_kinase_dom"/>
</dbReference>
<dbReference type="PROSITE" id="PS50109">
    <property type="entry name" value="HIS_KIN"/>
    <property type="match status" value="1"/>
</dbReference>
<dbReference type="InterPro" id="IPR003594">
    <property type="entry name" value="HATPase_dom"/>
</dbReference>
<dbReference type="STRING" id="1045558.SAMN05216175_109159"/>
<evidence type="ECO:0000256" key="2">
    <source>
        <dbReference type="ARBA" id="ARBA00004370"/>
    </source>
</evidence>
<evidence type="ECO:0000256" key="4">
    <source>
        <dbReference type="ARBA" id="ARBA00022553"/>
    </source>
</evidence>
<evidence type="ECO:0000256" key="8">
    <source>
        <dbReference type="ARBA" id="ARBA00022989"/>
    </source>
</evidence>
<evidence type="ECO:0000256" key="3">
    <source>
        <dbReference type="ARBA" id="ARBA00012438"/>
    </source>
</evidence>
<accession>A0A1I2T9M5</accession>
<feature type="transmembrane region" description="Helical" evidence="10">
    <location>
        <begin position="12"/>
        <end position="30"/>
    </location>
</feature>
<feature type="transmembrane region" description="Helical" evidence="10">
    <location>
        <begin position="156"/>
        <end position="174"/>
    </location>
</feature>
<keyword evidence="7 12" id="KW-0418">Kinase</keyword>
<evidence type="ECO:0000256" key="9">
    <source>
        <dbReference type="ARBA" id="ARBA00023136"/>
    </source>
</evidence>
<feature type="domain" description="Histidine kinase" evidence="11">
    <location>
        <begin position="239"/>
        <end position="436"/>
    </location>
</feature>
<dbReference type="EC" id="2.7.13.3" evidence="3"/>
<dbReference type="InterPro" id="IPR050428">
    <property type="entry name" value="TCS_sensor_his_kinase"/>
</dbReference>
<keyword evidence="9 10" id="KW-0472">Membrane</keyword>
<dbReference type="InterPro" id="IPR036097">
    <property type="entry name" value="HisK_dim/P_sf"/>
</dbReference>
<dbReference type="OrthoDB" id="9809567at2"/>
<gene>
    <name evidence="12" type="ORF">SAMN05216175_109159</name>
</gene>